<dbReference type="FunFam" id="3.40.50.720:FF:000084">
    <property type="entry name" value="Short-chain dehydrogenase reductase"/>
    <property type="match status" value="1"/>
</dbReference>
<dbReference type="RefSeq" id="WP_092956430.1">
    <property type="nucleotide sequence ID" value="NZ_FOSQ01000001.1"/>
</dbReference>
<dbReference type="InterPro" id="IPR050259">
    <property type="entry name" value="SDR"/>
</dbReference>
<dbReference type="PRINTS" id="PR00081">
    <property type="entry name" value="GDHRDH"/>
</dbReference>
<organism evidence="2 3">
    <name type="scientific">Falsiroseomonas stagni DSM 19981</name>
    <dbReference type="NCBI Taxonomy" id="1123062"/>
    <lineage>
        <taxon>Bacteria</taxon>
        <taxon>Pseudomonadati</taxon>
        <taxon>Pseudomonadota</taxon>
        <taxon>Alphaproteobacteria</taxon>
        <taxon>Acetobacterales</taxon>
        <taxon>Roseomonadaceae</taxon>
        <taxon>Falsiroseomonas</taxon>
    </lineage>
</organism>
<name>A0A1I3Y8D9_9PROT</name>
<dbReference type="PANTHER" id="PTHR42879:SF2">
    <property type="entry name" value="3-OXOACYL-[ACYL-CARRIER-PROTEIN] REDUCTASE FABG"/>
    <property type="match status" value="1"/>
</dbReference>
<dbReference type="SUPFAM" id="SSF51735">
    <property type="entry name" value="NAD(P)-binding Rossmann-fold domains"/>
    <property type="match status" value="1"/>
</dbReference>
<evidence type="ECO:0000313" key="2">
    <source>
        <dbReference type="EMBL" id="SFK28042.1"/>
    </source>
</evidence>
<accession>A0A1I3Y8D9</accession>
<protein>
    <submittedName>
        <fullName evidence="2">3-oxoacyl-[acyl-carrier protein] reductase</fullName>
    </submittedName>
</protein>
<dbReference type="STRING" id="1123062.SAMN02745775_1011058"/>
<dbReference type="InterPro" id="IPR002347">
    <property type="entry name" value="SDR_fam"/>
</dbReference>
<reference evidence="2 3" key="1">
    <citation type="submission" date="2016-10" db="EMBL/GenBank/DDBJ databases">
        <authorList>
            <person name="de Groot N.N."/>
        </authorList>
    </citation>
    <scope>NUCLEOTIDE SEQUENCE [LARGE SCALE GENOMIC DNA]</scope>
    <source>
        <strain evidence="2 3">DSM 19981</strain>
    </source>
</reference>
<dbReference type="Gene3D" id="3.40.50.720">
    <property type="entry name" value="NAD(P)-binding Rossmann-like Domain"/>
    <property type="match status" value="1"/>
</dbReference>
<proteinExistence type="inferred from homology"/>
<dbReference type="OrthoDB" id="9793325at2"/>
<dbReference type="PANTHER" id="PTHR42879">
    <property type="entry name" value="3-OXOACYL-(ACYL-CARRIER-PROTEIN) REDUCTASE"/>
    <property type="match status" value="1"/>
</dbReference>
<gene>
    <name evidence="2" type="ORF">SAMN02745775_1011058</name>
</gene>
<sequence>MELGLKGRRALVTGASQGIGRAVARALAREGVTVAAAARRSDLVHAMAAAVQAEGGAPIIPITIDLAEKDAAARLADAAMQALGGIDILMNAAGGSRPLPFDASRADWDEGMEINFHRLRELTHAVMPGMRAAGWGRVVNFTGTSEPKIINAAFAAKAAVHVWAKGLSRDVAADGVTINCLQPGRIRSEQMAKRYPTPESEREFAEAEIPMKRFGEAEEMADVALFLASDRAAYVTGTVIPVDGGMSRFAF</sequence>
<dbReference type="Pfam" id="PF13561">
    <property type="entry name" value="adh_short_C2"/>
    <property type="match status" value="1"/>
</dbReference>
<dbReference type="EMBL" id="FOSQ01000001">
    <property type="protein sequence ID" value="SFK28042.1"/>
    <property type="molecule type" value="Genomic_DNA"/>
</dbReference>
<evidence type="ECO:0000256" key="1">
    <source>
        <dbReference type="ARBA" id="ARBA00006484"/>
    </source>
</evidence>
<dbReference type="Proteomes" id="UP000199473">
    <property type="component" value="Unassembled WGS sequence"/>
</dbReference>
<keyword evidence="3" id="KW-1185">Reference proteome</keyword>
<comment type="similarity">
    <text evidence="1">Belongs to the short-chain dehydrogenases/reductases (SDR) family.</text>
</comment>
<dbReference type="AlphaFoldDB" id="A0A1I3Y8D9"/>
<evidence type="ECO:0000313" key="3">
    <source>
        <dbReference type="Proteomes" id="UP000199473"/>
    </source>
</evidence>
<dbReference type="InterPro" id="IPR036291">
    <property type="entry name" value="NAD(P)-bd_dom_sf"/>
</dbReference>